<name>A0A3G9G352_9CAUL</name>
<evidence type="ECO:0000313" key="2">
    <source>
        <dbReference type="Proteomes" id="UP000278756"/>
    </source>
</evidence>
<accession>A0A3G9G352</accession>
<dbReference type="Proteomes" id="UP000278756">
    <property type="component" value="Chromosome 1"/>
</dbReference>
<proteinExistence type="predicted"/>
<organism evidence="1 2">
    <name type="scientific">Asticcacaulis excentricus</name>
    <dbReference type="NCBI Taxonomy" id="78587"/>
    <lineage>
        <taxon>Bacteria</taxon>
        <taxon>Pseudomonadati</taxon>
        <taxon>Pseudomonadota</taxon>
        <taxon>Alphaproteobacteria</taxon>
        <taxon>Caulobacterales</taxon>
        <taxon>Caulobacteraceae</taxon>
        <taxon>Asticcacaulis</taxon>
    </lineage>
</organism>
<dbReference type="OrthoDB" id="8478220at2"/>
<gene>
    <name evidence="1" type="ORF">EM6_1691</name>
</gene>
<sequence>MPAIAYPIAHNALDVVLNWGGGGLVAAERERAAKAACGKDVSFVRETLDPGFPSEEAARAQYETLLSEPFATLICTFERVQKPRRVEPQMRDGRRWPRPEAAPVAQWKLCVSYWKIGTVRPAPKPSSAVTPHLQARAVRKKALDVPLTPEEVQALAHAPLMAYRPQKALDMGLFEFVLPENPDIIIADE</sequence>
<reference evidence="2" key="2">
    <citation type="journal article" date="2017" name="Plant Physiol. Biochem.">
        <title>Differential oxidative and antioxidative response of duckweed Lemna minor toward plant growth promoting/inhibiting bacteria.</title>
        <authorList>
            <person name="Ishizawa H."/>
            <person name="Kuroda M."/>
            <person name="Morikawa M."/>
            <person name="Ike M."/>
        </authorList>
    </citation>
    <scope>NUCLEOTIDE SEQUENCE [LARGE SCALE GENOMIC DNA]</scope>
    <source>
        <strain evidence="2">M6</strain>
    </source>
</reference>
<reference evidence="2" key="1">
    <citation type="journal article" date="2017" name="Biotechnol. Biofuels">
        <title>Evaluation of environmental bacterial communities as a factor affecting the growth of duckweed Lemna minor.</title>
        <authorList>
            <person name="Ishizawa H."/>
            <person name="Kuroda M."/>
            <person name="Morikawa M."/>
            <person name="Ike M."/>
        </authorList>
    </citation>
    <scope>NUCLEOTIDE SEQUENCE [LARGE SCALE GENOMIC DNA]</scope>
    <source>
        <strain evidence="2">M6</strain>
    </source>
</reference>
<dbReference type="RefSeq" id="WP_126421929.1">
    <property type="nucleotide sequence ID" value="NZ_AP018827.1"/>
</dbReference>
<dbReference type="AlphaFoldDB" id="A0A3G9G352"/>
<evidence type="ECO:0000313" key="1">
    <source>
        <dbReference type="EMBL" id="BBF81096.1"/>
    </source>
</evidence>
<protein>
    <submittedName>
        <fullName evidence="1">Uncharacterized protein</fullName>
    </submittedName>
</protein>
<dbReference type="EMBL" id="AP018827">
    <property type="protein sequence ID" value="BBF81096.1"/>
    <property type="molecule type" value="Genomic_DNA"/>
</dbReference>